<dbReference type="EMBL" id="BLAL01000239">
    <property type="protein sequence ID" value="GES94736.1"/>
    <property type="molecule type" value="Genomic_DNA"/>
</dbReference>
<gene>
    <name evidence="1" type="ORF">RCL2_002144800</name>
</gene>
<dbReference type="AlphaFoldDB" id="A0A8H3LYM5"/>
<sequence>MTLETIALVVHLAEPSNSYLSHILKRALSSQIYNLASSSSYKSGCLSFLPRDLPFSCVLDGGGDDFSKTGGVADDRVPQKI</sequence>
<reference evidence="1" key="1">
    <citation type="submission" date="2019-10" db="EMBL/GenBank/DDBJ databases">
        <title>Conservation and host-specific expression of non-tandemly repeated heterogenous ribosome RNA gene in arbuscular mycorrhizal fungi.</title>
        <authorList>
            <person name="Maeda T."/>
            <person name="Kobayashi Y."/>
            <person name="Nakagawa T."/>
            <person name="Ezawa T."/>
            <person name="Yamaguchi K."/>
            <person name="Bino T."/>
            <person name="Nishimoto Y."/>
            <person name="Shigenobu S."/>
            <person name="Kawaguchi M."/>
        </authorList>
    </citation>
    <scope>NUCLEOTIDE SEQUENCE</scope>
    <source>
        <strain evidence="1">HR1</strain>
    </source>
</reference>
<accession>A0A8H3LYM5</accession>
<name>A0A8H3LYM5_9GLOM</name>
<evidence type="ECO:0000313" key="2">
    <source>
        <dbReference type="Proteomes" id="UP000615446"/>
    </source>
</evidence>
<evidence type="ECO:0000313" key="1">
    <source>
        <dbReference type="EMBL" id="GES94736.1"/>
    </source>
</evidence>
<organism evidence="1 2">
    <name type="scientific">Rhizophagus clarus</name>
    <dbReference type="NCBI Taxonomy" id="94130"/>
    <lineage>
        <taxon>Eukaryota</taxon>
        <taxon>Fungi</taxon>
        <taxon>Fungi incertae sedis</taxon>
        <taxon>Mucoromycota</taxon>
        <taxon>Glomeromycotina</taxon>
        <taxon>Glomeromycetes</taxon>
        <taxon>Glomerales</taxon>
        <taxon>Glomeraceae</taxon>
        <taxon>Rhizophagus</taxon>
    </lineage>
</organism>
<comment type="caution">
    <text evidence="1">The sequence shown here is derived from an EMBL/GenBank/DDBJ whole genome shotgun (WGS) entry which is preliminary data.</text>
</comment>
<protein>
    <submittedName>
        <fullName evidence="1">Uncharacterized protein</fullName>
    </submittedName>
</protein>
<proteinExistence type="predicted"/>
<dbReference type="Proteomes" id="UP000615446">
    <property type="component" value="Unassembled WGS sequence"/>
</dbReference>